<gene>
    <name evidence="1" type="ORF">GFB49_07435</name>
</gene>
<sequence length="194" mass="20602">MDRYSRMIALLKVVLPLAALVLLSTVFLISRGSDQEAAIPFAQTEIEERMRGQQVTGPFFAGSTADGDEIVVSAENTRFTQTSGEATATALQATIRFVSGGSVTLSADSGSLGSDMEVAQFKGQVVLQTDDGMRVETERLDTHLNEINAKAPGTIRATSPLGQLTAGSMSITTESQGNSVQILFNNGVKLVYQP</sequence>
<keyword evidence="2" id="KW-1185">Reference proteome</keyword>
<evidence type="ECO:0000313" key="2">
    <source>
        <dbReference type="Proteomes" id="UP000444174"/>
    </source>
</evidence>
<dbReference type="RefSeq" id="WP_153215224.1">
    <property type="nucleotide sequence ID" value="NZ_WIBF01000003.1"/>
</dbReference>
<proteinExistence type="predicted"/>
<dbReference type="EMBL" id="WIBF01000003">
    <property type="protein sequence ID" value="MQQ08280.1"/>
    <property type="molecule type" value="Genomic_DNA"/>
</dbReference>
<organism evidence="1 2">
    <name type="scientific">Tritonibacter litoralis</name>
    <dbReference type="NCBI Taxonomy" id="2662264"/>
    <lineage>
        <taxon>Bacteria</taxon>
        <taxon>Pseudomonadati</taxon>
        <taxon>Pseudomonadota</taxon>
        <taxon>Alphaproteobacteria</taxon>
        <taxon>Rhodobacterales</taxon>
        <taxon>Paracoccaceae</taxon>
        <taxon>Tritonibacter</taxon>
    </lineage>
</organism>
<evidence type="ECO:0008006" key="3">
    <source>
        <dbReference type="Google" id="ProtNLM"/>
    </source>
</evidence>
<dbReference type="Gene3D" id="2.60.450.10">
    <property type="entry name" value="Lipopolysaccharide (LPS) transport protein A like domain"/>
    <property type="match status" value="1"/>
</dbReference>
<evidence type="ECO:0000313" key="1">
    <source>
        <dbReference type="EMBL" id="MQQ08280.1"/>
    </source>
</evidence>
<accession>A0A843YAD8</accession>
<dbReference type="Proteomes" id="UP000444174">
    <property type="component" value="Unassembled WGS sequence"/>
</dbReference>
<protein>
    <recommendedName>
        <fullName evidence="3">Lipopolysaccharide-assembly, LptC-related</fullName>
    </recommendedName>
</protein>
<comment type="caution">
    <text evidence="1">The sequence shown here is derived from an EMBL/GenBank/DDBJ whole genome shotgun (WGS) entry which is preliminary data.</text>
</comment>
<dbReference type="AlphaFoldDB" id="A0A843YAD8"/>
<reference evidence="1 2" key="1">
    <citation type="submission" date="2019-10" db="EMBL/GenBank/DDBJ databases">
        <title>Epibacterium sp. nov., isolated from seawater.</title>
        <authorList>
            <person name="Zhang X."/>
            <person name="Li N."/>
        </authorList>
    </citation>
    <scope>NUCLEOTIDE SEQUENCE [LARGE SCALE GENOMIC DNA]</scope>
    <source>
        <strain evidence="1 2">SM1979</strain>
    </source>
</reference>
<name>A0A843YAD8_9RHOB</name>